<reference evidence="1 2" key="1">
    <citation type="journal article" date="2023" name="ACS Omega">
        <title>Identification of the Neoaspergillic Acid Biosynthesis Gene Cluster by Establishing an In Vitro CRISPR-Ribonucleoprotein Genetic System in Aspergillus melleus.</title>
        <authorList>
            <person name="Yuan B."/>
            <person name="Grau M.F."/>
            <person name="Murata R.M."/>
            <person name="Torok T."/>
            <person name="Venkateswaran K."/>
            <person name="Stajich J.E."/>
            <person name="Wang C.C.C."/>
        </authorList>
    </citation>
    <scope>NUCLEOTIDE SEQUENCE [LARGE SCALE GENOMIC DNA]</scope>
    <source>
        <strain evidence="1 2">IMV 1140</strain>
    </source>
</reference>
<evidence type="ECO:0000313" key="1">
    <source>
        <dbReference type="EMBL" id="KAK1142839.1"/>
    </source>
</evidence>
<evidence type="ECO:0000313" key="2">
    <source>
        <dbReference type="Proteomes" id="UP001177260"/>
    </source>
</evidence>
<keyword evidence="2" id="KW-1185">Reference proteome</keyword>
<gene>
    <name evidence="1" type="ORF">N8T08_007273</name>
</gene>
<accession>A0ACC3AXX3</accession>
<proteinExistence type="predicted"/>
<protein>
    <submittedName>
        <fullName evidence="1">Uncharacterized protein</fullName>
    </submittedName>
</protein>
<organism evidence="1 2">
    <name type="scientific">Aspergillus melleus</name>
    <dbReference type="NCBI Taxonomy" id="138277"/>
    <lineage>
        <taxon>Eukaryota</taxon>
        <taxon>Fungi</taxon>
        <taxon>Dikarya</taxon>
        <taxon>Ascomycota</taxon>
        <taxon>Pezizomycotina</taxon>
        <taxon>Eurotiomycetes</taxon>
        <taxon>Eurotiomycetidae</taxon>
        <taxon>Eurotiales</taxon>
        <taxon>Aspergillaceae</taxon>
        <taxon>Aspergillus</taxon>
        <taxon>Aspergillus subgen. Circumdati</taxon>
    </lineage>
</organism>
<name>A0ACC3AXX3_9EURO</name>
<dbReference type="Proteomes" id="UP001177260">
    <property type="component" value="Unassembled WGS sequence"/>
</dbReference>
<comment type="caution">
    <text evidence="1">The sequence shown here is derived from an EMBL/GenBank/DDBJ whole genome shotgun (WGS) entry which is preliminary data.</text>
</comment>
<dbReference type="EMBL" id="JAOPJF010000046">
    <property type="protein sequence ID" value="KAK1142839.1"/>
    <property type="molecule type" value="Genomic_DNA"/>
</dbReference>
<sequence length="595" mass="63372">MMERQKLVGLSGGDALRELLYNQEVKHIFGYPGGAALPLFDGIYNASRLEFVLVRHEQGAGHMAEGYARSNGKPGVVLVTSGPGSSNVVTPMLNALLDGTPMVVICGQVGTAVHGTGAFQEIDVVELAKSCTKWATCVQSVGQLPNAVESAFHCAMEGRQGPTLIAVPKDVGLATIEMNTPPSPASVSTPLIEGGDASRGNPKIAPMSGALGRHRQLDRVSILINSAKSPVIIAGNGVLASPNGIRLLSQLAEKGVIPVTSTLLGLGCLAQTHTLSMGMVGTYGTPHANLAVQNADLILAIGARLDERAVGNSQRFAPSAQVKGAGGIIQFDISRNTIGKVVRPTEIILGDLSKTLPLIMSDLKYTAHRRDWLDQINRWKTENAVPRHLPSAPLRRASDPLPQQVIGELNRQTSHLKHNILVSSGVGQHQMWAAKYFEWQTGRPFITSGGLGTMGFGLPAAIGAKLARPDCEVIDIDGDASFCMTMAELLTASQHGIAVKVVILNNSQQGMITQLQRSAYGGRECHSRQANPDFVALARSMHCHGARYMPGQDLSASIRWLLRCRDPAVLEVAVVDTEMVPIVPEGQALDDIKLE</sequence>